<proteinExistence type="inferred from homology"/>
<keyword evidence="3" id="KW-0788">Thiol protease</keyword>
<evidence type="ECO:0000313" key="6">
    <source>
        <dbReference type="Proteomes" id="UP000001940"/>
    </source>
</evidence>
<dbReference type="Gene3D" id="3.90.70.10">
    <property type="entry name" value="Cysteine proteinases"/>
    <property type="match status" value="1"/>
</dbReference>
<keyword evidence="3" id="KW-0378">Hydrolase</keyword>
<dbReference type="GO" id="GO:0006508">
    <property type="term" value="P:proteolysis"/>
    <property type="evidence" value="ECO:0000318"/>
    <property type="project" value="GO_Central"/>
</dbReference>
<dbReference type="PRINTS" id="PR00704">
    <property type="entry name" value="CALPAIN"/>
</dbReference>
<dbReference type="GO" id="GO:0005737">
    <property type="term" value="C:cytoplasm"/>
    <property type="evidence" value="ECO:0000318"/>
    <property type="project" value="GO_Central"/>
</dbReference>
<dbReference type="FunCoup" id="O02260">
    <property type="interactions" value="15"/>
</dbReference>
<dbReference type="GeneID" id="185746"/>
<dbReference type="PANTHER" id="PTHR10183">
    <property type="entry name" value="CALPAIN"/>
    <property type="match status" value="1"/>
</dbReference>
<dbReference type="STRING" id="6239.F44F1.3.1"/>
<comment type="similarity">
    <text evidence="1">Belongs to the peptidase C2 family.</text>
</comment>
<dbReference type="PaxDb" id="6239-F44F1.3"/>
<protein>
    <submittedName>
        <fullName evidence="5">Calpain catalytic domain-containing protein</fullName>
    </submittedName>
</protein>
<keyword evidence="6" id="KW-1185">Reference proteome</keyword>
<dbReference type="OMA" id="ICRYRES"/>
<dbReference type="PROSITE" id="PS50203">
    <property type="entry name" value="CALPAIN_CAT"/>
    <property type="match status" value="1"/>
</dbReference>
<dbReference type="Bgee" id="WBGene00009695">
    <property type="expression patterns" value="Expressed in adult organism and 1 other cell type or tissue"/>
</dbReference>
<gene>
    <name evidence="5 7" type="primary">clp-8</name>
    <name evidence="5" type="ORF">CELE_F44F1.3</name>
    <name evidence="7" type="ORF">F44F1.3</name>
</gene>
<dbReference type="PhylomeDB" id="O02260"/>
<dbReference type="KEGG" id="cel:CELE_F44F1.3"/>
<evidence type="ECO:0000256" key="1">
    <source>
        <dbReference type="ARBA" id="ARBA00007623"/>
    </source>
</evidence>
<organism evidence="5 6">
    <name type="scientific">Caenorhabditis elegans</name>
    <dbReference type="NCBI Taxonomy" id="6239"/>
    <lineage>
        <taxon>Eukaryota</taxon>
        <taxon>Metazoa</taxon>
        <taxon>Ecdysozoa</taxon>
        <taxon>Nematoda</taxon>
        <taxon>Chromadorea</taxon>
        <taxon>Rhabditida</taxon>
        <taxon>Rhabditina</taxon>
        <taxon>Rhabditomorpha</taxon>
        <taxon>Rhabditoidea</taxon>
        <taxon>Rhabditidae</taxon>
        <taxon>Peloderinae</taxon>
        <taxon>Caenorhabditis</taxon>
    </lineage>
</organism>
<dbReference type="eggNOG" id="KOG0045">
    <property type="taxonomic scope" value="Eukaryota"/>
</dbReference>
<dbReference type="CTD" id="185746"/>
<dbReference type="HOGENOM" id="CLU_003001_1_0_1"/>
<evidence type="ECO:0000259" key="4">
    <source>
        <dbReference type="PROSITE" id="PS50203"/>
    </source>
</evidence>
<dbReference type="CDD" id="cd00044">
    <property type="entry name" value="CysPc"/>
    <property type="match status" value="1"/>
</dbReference>
<dbReference type="SMR" id="O02260"/>
<evidence type="ECO:0000256" key="2">
    <source>
        <dbReference type="PIRSR" id="PIRSR622684-1"/>
    </source>
</evidence>
<dbReference type="SMART" id="SM00230">
    <property type="entry name" value="CysPc"/>
    <property type="match status" value="1"/>
</dbReference>
<feature type="active site" evidence="2 3">
    <location>
        <position position="278"/>
    </location>
</feature>
<dbReference type="EMBL" id="BX284601">
    <property type="protein sequence ID" value="CAB03101.3"/>
    <property type="molecule type" value="Genomic_DNA"/>
</dbReference>
<dbReference type="InterPro" id="IPR001300">
    <property type="entry name" value="Peptidase_C2_calpain_cat"/>
</dbReference>
<dbReference type="PIR" id="T22177">
    <property type="entry name" value="T22177"/>
</dbReference>
<dbReference type="FunFam" id="3.90.70.10:FF:000219">
    <property type="entry name" value="CaLPain Related"/>
    <property type="match status" value="1"/>
</dbReference>
<dbReference type="AlphaFoldDB" id="O02260"/>
<dbReference type="InterPro" id="IPR022684">
    <property type="entry name" value="Calpain_cysteine_protease"/>
</dbReference>
<name>O02260_CAEEL</name>
<dbReference type="UCSC" id="F44F1.3">
    <property type="organism name" value="c. elegans"/>
</dbReference>
<feature type="active site" evidence="2 3">
    <location>
        <position position="130"/>
    </location>
</feature>
<reference evidence="5 6" key="1">
    <citation type="journal article" date="1998" name="Science">
        <title>Genome sequence of the nematode C. elegans: a platform for investigating biology.</title>
        <authorList>
            <consortium name="The C. elegans sequencing consortium"/>
            <person name="Sulson J.E."/>
            <person name="Waterston R."/>
        </authorList>
    </citation>
    <scope>NUCLEOTIDE SEQUENCE [LARGE SCALE GENOMIC DNA]</scope>
    <source>
        <strain evidence="5 6">Bristol N2</strain>
    </source>
</reference>
<dbReference type="RefSeq" id="NP_493327.2">
    <property type="nucleotide sequence ID" value="NM_060926.3"/>
</dbReference>
<dbReference type="PANTHER" id="PTHR10183:SF382">
    <property type="entry name" value="CALPAIN-15"/>
    <property type="match status" value="1"/>
</dbReference>
<dbReference type="GO" id="GO:0004198">
    <property type="term" value="F:calcium-dependent cysteine-type endopeptidase activity"/>
    <property type="evidence" value="ECO:0000318"/>
    <property type="project" value="GO_Central"/>
</dbReference>
<dbReference type="Pfam" id="PF00648">
    <property type="entry name" value="Peptidase_C2"/>
    <property type="match status" value="1"/>
</dbReference>
<dbReference type="WormBase" id="F44F1.3">
    <property type="protein sequence ID" value="CE36160"/>
    <property type="gene ID" value="WBGene00009695"/>
    <property type="gene designation" value="clp-8"/>
</dbReference>
<keyword evidence="3" id="KW-0645">Protease</keyword>
<accession>O02260</accession>
<dbReference type="AGR" id="WB:WBGene00009695"/>
<evidence type="ECO:0000256" key="3">
    <source>
        <dbReference type="PROSITE-ProRule" id="PRU00239"/>
    </source>
</evidence>
<feature type="domain" description="Calpain catalytic" evidence="4">
    <location>
        <begin position="57"/>
        <end position="352"/>
    </location>
</feature>
<dbReference type="Proteomes" id="UP000001940">
    <property type="component" value="Chromosome I"/>
</dbReference>
<feature type="active site" evidence="2 3">
    <location>
        <position position="298"/>
    </location>
</feature>
<dbReference type="MEROPS" id="C02.A08"/>
<dbReference type="OrthoDB" id="5868216at2759"/>
<dbReference type="InParanoid" id="O02260"/>
<evidence type="ECO:0000313" key="5">
    <source>
        <dbReference type="EMBL" id="CAB03101.3"/>
    </source>
</evidence>
<evidence type="ECO:0000313" key="7">
    <source>
        <dbReference type="WormBase" id="F44F1.3"/>
    </source>
</evidence>
<dbReference type="InterPro" id="IPR038765">
    <property type="entry name" value="Papain-like_cys_pep_sf"/>
</dbReference>
<sequence length="646" mass="75294">MNSPQEEELLELIEKYNEDKYCTNMNWTIFLGDHENEKEANEKFKSILEDCQRSKSAFIDKEFPHEPKSYMTFDEQSKVYGKYESWKTWLFPKIWRRITPPSTDVSSSLSVYNPLTFTAYEVFQRKVGDCGLVAALSAISTKPEVIMNIFDSLQLSKYGVYKVKLFVDGQWKTIIIDDYFPYTTDGIRIGATSGYQIWAALIEKALVKECGNYKGIHGFQSLSAFSALTGSPVLLIPVAKMFNNLRKYWKTLMEFRNNQYPMACGTLNREVNGILPQHAYTIMDIVERDGHKLLLLRNPSGGSVWTRNWSKEWEWWPENMKDLLEGMIRGSFWISWDDFLNVFCSIYVCRHRSNWFAYYAKLVLKYPEDDAFPAIDIKVTEKCMVCISAVDDWISREVLLKTVEFQMPKYVQRYSWIAVHKINGIFSDNKKVVACEIINDSTQDIDLEPGIYTITVIYLNDWSLDKRDISIHSSRPISVNEGFSRTRKDSVHIKYIVDKFGQEIVKEQKDKMSIKKYTDNNFTFIAVVAWNFTYDQFLHAHLRYSITDEQFVSRSLEDKQTVDVIPPRRHQVLVVINLEAMPEIVDFPIDIDYKLSKDVDATINGIKRGCHLPEISSSRFLEYVHREEIISLDDFIPEIEVLSKLN</sequence>
<dbReference type="SUPFAM" id="SSF54001">
    <property type="entry name" value="Cysteine proteinases"/>
    <property type="match status" value="1"/>
</dbReference>